<reference evidence="2 3" key="1">
    <citation type="submission" date="2019-02" db="EMBL/GenBank/DDBJ databases">
        <title>Deep-cultivation of Planctomycetes and their phenomic and genomic characterization uncovers novel biology.</title>
        <authorList>
            <person name="Wiegand S."/>
            <person name="Jogler M."/>
            <person name="Boedeker C."/>
            <person name="Pinto D."/>
            <person name="Vollmers J."/>
            <person name="Rivas-Marin E."/>
            <person name="Kohn T."/>
            <person name="Peeters S.H."/>
            <person name="Heuer A."/>
            <person name="Rast P."/>
            <person name="Oberbeckmann S."/>
            <person name="Bunk B."/>
            <person name="Jeske O."/>
            <person name="Meyerdierks A."/>
            <person name="Storesund J.E."/>
            <person name="Kallscheuer N."/>
            <person name="Luecker S."/>
            <person name="Lage O.M."/>
            <person name="Pohl T."/>
            <person name="Merkel B.J."/>
            <person name="Hornburger P."/>
            <person name="Mueller R.-W."/>
            <person name="Bruemmer F."/>
            <person name="Labrenz M."/>
            <person name="Spormann A.M."/>
            <person name="Op Den Camp H."/>
            <person name="Overmann J."/>
            <person name="Amann R."/>
            <person name="Jetten M.S.M."/>
            <person name="Mascher T."/>
            <person name="Medema M.H."/>
            <person name="Devos D.P."/>
            <person name="Kaster A.-K."/>
            <person name="Ovreas L."/>
            <person name="Rohde M."/>
            <person name="Galperin M.Y."/>
            <person name="Jogler C."/>
        </authorList>
    </citation>
    <scope>NUCLEOTIDE SEQUENCE [LARGE SCALE GENOMIC DNA]</scope>
    <source>
        <strain evidence="2 3">Pla52o</strain>
    </source>
</reference>
<proteinExistence type="predicted"/>
<name>A0A5C6BG56_9BACT</name>
<protein>
    <recommendedName>
        <fullName evidence="4">DUF1552 domain-containing protein</fullName>
    </recommendedName>
</protein>
<dbReference type="InterPro" id="IPR011447">
    <property type="entry name" value="DUF1552"/>
</dbReference>
<evidence type="ECO:0008006" key="4">
    <source>
        <dbReference type="Google" id="ProtNLM"/>
    </source>
</evidence>
<gene>
    <name evidence="2" type="ORF">Pla52o_55810</name>
</gene>
<dbReference type="RefSeq" id="WP_146597468.1">
    <property type="nucleotide sequence ID" value="NZ_SJPT01000017.1"/>
</dbReference>
<evidence type="ECO:0000313" key="2">
    <source>
        <dbReference type="EMBL" id="TWU11143.1"/>
    </source>
</evidence>
<dbReference type="AlphaFoldDB" id="A0A5C6BG56"/>
<accession>A0A5C6BG56</accession>
<dbReference type="InterPro" id="IPR006311">
    <property type="entry name" value="TAT_signal"/>
</dbReference>
<keyword evidence="3" id="KW-1185">Reference proteome</keyword>
<dbReference type="PROSITE" id="PS51318">
    <property type="entry name" value="TAT"/>
    <property type="match status" value="1"/>
</dbReference>
<dbReference type="OrthoDB" id="9146593at2"/>
<dbReference type="Pfam" id="PF07586">
    <property type="entry name" value="HXXSHH"/>
    <property type="match status" value="1"/>
</dbReference>
<organism evidence="2 3">
    <name type="scientific">Novipirellula galeiformis</name>
    <dbReference type="NCBI Taxonomy" id="2528004"/>
    <lineage>
        <taxon>Bacteria</taxon>
        <taxon>Pseudomonadati</taxon>
        <taxon>Planctomycetota</taxon>
        <taxon>Planctomycetia</taxon>
        <taxon>Pirellulales</taxon>
        <taxon>Pirellulaceae</taxon>
        <taxon>Novipirellula</taxon>
    </lineage>
</organism>
<feature type="region of interest" description="Disordered" evidence="1">
    <location>
        <begin position="255"/>
        <end position="274"/>
    </location>
</feature>
<evidence type="ECO:0000313" key="3">
    <source>
        <dbReference type="Proteomes" id="UP000316304"/>
    </source>
</evidence>
<sequence length="444" mass="49809">MQNKKTWNLNRRSVLKGVAGVSLGLPWLETMLWGADKAEAEKHPLRFGVIYQPNGINPYEWTPEQTGADYQLSKTLRPLEPIRDEVLVLTNLNHELKKGRDRPTSGHYGGTSNFLVGTGVKRSMGSDIQCGISVDQAAARKLADQTLLPSLELSTEAEWTGVDTGERITQLYGNSISWLTPTTPLARERFPRLAFDRLFGKTTGLGDTRSVIDLTLESIDDLKKTVSQDDQHRLDEYLTSVRSLEKKLEFSDKNHRPVPESLLEGRMPEPGRAKSHDEHLTQMIDIMTLAFQTDRTRVATFMMGRSSSSIDFSFVDKKCGGLHGMAHHAGRKEKLEGYQIANEYCVKKYVEFLQKLHAIKEGERSLLDNSMIMFGNNMRDGNSHTSANLPILLAGRAGGQINPGRHIKYPEDTRLCNLYLSILKRLGHDIDSFNESTGELPDLS</sequence>
<dbReference type="Proteomes" id="UP000316304">
    <property type="component" value="Unassembled WGS sequence"/>
</dbReference>
<dbReference type="EMBL" id="SJPT01000017">
    <property type="protein sequence ID" value="TWU11143.1"/>
    <property type="molecule type" value="Genomic_DNA"/>
</dbReference>
<comment type="caution">
    <text evidence="2">The sequence shown here is derived from an EMBL/GenBank/DDBJ whole genome shotgun (WGS) entry which is preliminary data.</text>
</comment>
<evidence type="ECO:0000256" key="1">
    <source>
        <dbReference type="SAM" id="MobiDB-lite"/>
    </source>
</evidence>